<keyword evidence="13" id="KW-1185">Reference proteome</keyword>
<evidence type="ECO:0000256" key="6">
    <source>
        <dbReference type="ARBA" id="ARBA00022777"/>
    </source>
</evidence>
<dbReference type="InterPro" id="IPR036890">
    <property type="entry name" value="HATPase_C_sf"/>
</dbReference>
<keyword evidence="7" id="KW-0902">Two-component regulatory system</keyword>
<dbReference type="Pfam" id="PF00512">
    <property type="entry name" value="HisKA"/>
    <property type="match status" value="1"/>
</dbReference>
<dbReference type="PANTHER" id="PTHR43711">
    <property type="entry name" value="TWO-COMPONENT HISTIDINE KINASE"/>
    <property type="match status" value="1"/>
</dbReference>
<dbReference type="CDD" id="cd00082">
    <property type="entry name" value="HisKA"/>
    <property type="match status" value="1"/>
</dbReference>
<dbReference type="PROSITE" id="PS50885">
    <property type="entry name" value="HAMP"/>
    <property type="match status" value="1"/>
</dbReference>
<evidence type="ECO:0000256" key="3">
    <source>
        <dbReference type="ARBA" id="ARBA00012438"/>
    </source>
</evidence>
<gene>
    <name evidence="12" type="ORF">FV139_00270</name>
</gene>
<dbReference type="SMART" id="SM00387">
    <property type="entry name" value="HATPase_c"/>
    <property type="match status" value="1"/>
</dbReference>
<dbReference type="GO" id="GO:0000155">
    <property type="term" value="F:phosphorelay sensor kinase activity"/>
    <property type="evidence" value="ECO:0007669"/>
    <property type="project" value="InterPro"/>
</dbReference>
<dbReference type="Gene3D" id="1.10.287.130">
    <property type="match status" value="1"/>
</dbReference>
<keyword evidence="8 9" id="KW-0472">Membrane</keyword>
<dbReference type="InterPro" id="IPR004358">
    <property type="entry name" value="Sig_transdc_His_kin-like_C"/>
</dbReference>
<evidence type="ECO:0000256" key="7">
    <source>
        <dbReference type="ARBA" id="ARBA00023012"/>
    </source>
</evidence>
<dbReference type="SUPFAM" id="SSF47384">
    <property type="entry name" value="Homodimeric domain of signal transducing histidine kinase"/>
    <property type="match status" value="1"/>
</dbReference>
<dbReference type="EMBL" id="VRZA01000001">
    <property type="protein sequence ID" value="TXS95983.1"/>
    <property type="molecule type" value="Genomic_DNA"/>
</dbReference>
<dbReference type="EC" id="2.7.13.3" evidence="3"/>
<dbReference type="Gene3D" id="6.10.340.10">
    <property type="match status" value="1"/>
</dbReference>
<dbReference type="Pfam" id="PF02518">
    <property type="entry name" value="HATPase_c"/>
    <property type="match status" value="1"/>
</dbReference>
<proteinExistence type="predicted"/>
<sequence>MGCRLQDACARTEGRPVNSLFTRLSLALLLIMLTVGGGFYAFEQWSSRRYHEEVTQRLNGAIAMYVTEQTTLIRDGAVNRTELERLAERAMIINPSVEVYLLDRRGHILGHALPPESVQAETVDLGPVKRLIDGRAQPPVYGTDPRSPGLEKVFSASPVMDGDQLEGYLYVVLGGRKYDELAGEVRTTYTRQSSALAIGALVVGGFAAGLLVFALLTRRLTQLTRDVESFTLTGPDSDDQTALAQLQARQPDNGQGDEIGKLQAAFAAMATQLREQFVALQENDRLRRELVSNVSHDLRTPLATMHGYVETLLLKNHELDEAERERYLLVTRKHTKRLADLIGDLFQLSKLDAGSAPLALETFSLSELLNDVVQDFELEARQRGITLRLGHEPDRALVHADIGLVQRVLENLIHNALDYTTRGGTITLEVETEPEKVAVSVADTGCGIPAEQIDNIFERYFRSDHGPIERDQSSGLGLSIVKRILDLHGSRITVASATNKGTRFEFSLPVPAAA</sequence>
<evidence type="ECO:0000259" key="10">
    <source>
        <dbReference type="PROSITE" id="PS50109"/>
    </source>
</evidence>
<dbReference type="InterPro" id="IPR005467">
    <property type="entry name" value="His_kinase_dom"/>
</dbReference>
<dbReference type="Proteomes" id="UP000321039">
    <property type="component" value="Unassembled WGS sequence"/>
</dbReference>
<dbReference type="AlphaFoldDB" id="A0A5C9A4X0"/>
<evidence type="ECO:0000256" key="5">
    <source>
        <dbReference type="ARBA" id="ARBA00022679"/>
    </source>
</evidence>
<comment type="subcellular location">
    <subcellularLocation>
        <location evidence="2">Membrane</location>
    </subcellularLocation>
</comment>
<accession>A0A5C9A4X0</accession>
<keyword evidence="4" id="KW-0597">Phosphoprotein</keyword>
<dbReference type="PANTHER" id="PTHR43711:SF1">
    <property type="entry name" value="HISTIDINE KINASE 1"/>
    <property type="match status" value="1"/>
</dbReference>
<dbReference type="InterPro" id="IPR003594">
    <property type="entry name" value="HATPase_dom"/>
</dbReference>
<evidence type="ECO:0000256" key="1">
    <source>
        <dbReference type="ARBA" id="ARBA00000085"/>
    </source>
</evidence>
<feature type="transmembrane region" description="Helical" evidence="9">
    <location>
        <begin position="195"/>
        <end position="216"/>
    </location>
</feature>
<evidence type="ECO:0000256" key="8">
    <source>
        <dbReference type="ARBA" id="ARBA00023136"/>
    </source>
</evidence>
<evidence type="ECO:0000313" key="12">
    <source>
        <dbReference type="EMBL" id="TXS95983.1"/>
    </source>
</evidence>
<comment type="caution">
    <text evidence="12">The sequence shown here is derived from an EMBL/GenBank/DDBJ whole genome shotgun (WGS) entry which is preliminary data.</text>
</comment>
<evidence type="ECO:0000256" key="4">
    <source>
        <dbReference type="ARBA" id="ARBA00022553"/>
    </source>
</evidence>
<dbReference type="SMART" id="SM00388">
    <property type="entry name" value="HisKA"/>
    <property type="match status" value="1"/>
</dbReference>
<name>A0A5C9A4X0_9GAMM</name>
<dbReference type="SUPFAM" id="SSF55874">
    <property type="entry name" value="ATPase domain of HSP90 chaperone/DNA topoisomerase II/histidine kinase"/>
    <property type="match status" value="1"/>
</dbReference>
<feature type="domain" description="HAMP" evidence="11">
    <location>
        <begin position="251"/>
        <end position="278"/>
    </location>
</feature>
<dbReference type="Gene3D" id="3.30.565.10">
    <property type="entry name" value="Histidine kinase-like ATPase, C-terminal domain"/>
    <property type="match status" value="1"/>
</dbReference>
<dbReference type="InterPro" id="IPR036097">
    <property type="entry name" value="HisK_dim/P_sf"/>
</dbReference>
<evidence type="ECO:0000256" key="9">
    <source>
        <dbReference type="SAM" id="Phobius"/>
    </source>
</evidence>
<keyword evidence="9" id="KW-1133">Transmembrane helix</keyword>
<reference evidence="12 13" key="1">
    <citation type="submission" date="2019-08" db="EMBL/GenBank/DDBJ databases">
        <title>Parahaliea maris sp. nov., isolated from the surface seawater.</title>
        <authorList>
            <person name="Liu Y."/>
        </authorList>
    </citation>
    <scope>NUCLEOTIDE SEQUENCE [LARGE SCALE GENOMIC DNA]</scope>
    <source>
        <strain evidence="12 13">HSLHS9</strain>
    </source>
</reference>
<keyword evidence="6 12" id="KW-0418">Kinase</keyword>
<feature type="transmembrane region" description="Helical" evidence="9">
    <location>
        <begin position="20"/>
        <end position="42"/>
    </location>
</feature>
<dbReference type="FunFam" id="3.30.565.10:FF:000006">
    <property type="entry name" value="Sensor histidine kinase WalK"/>
    <property type="match status" value="1"/>
</dbReference>
<dbReference type="InterPro" id="IPR050736">
    <property type="entry name" value="Sensor_HK_Regulatory"/>
</dbReference>
<evidence type="ECO:0000313" key="13">
    <source>
        <dbReference type="Proteomes" id="UP000321039"/>
    </source>
</evidence>
<dbReference type="GO" id="GO:0005886">
    <property type="term" value="C:plasma membrane"/>
    <property type="evidence" value="ECO:0007669"/>
    <property type="project" value="UniProtKB-ARBA"/>
</dbReference>
<dbReference type="InterPro" id="IPR003661">
    <property type="entry name" value="HisK_dim/P_dom"/>
</dbReference>
<dbReference type="PRINTS" id="PR00344">
    <property type="entry name" value="BCTRLSENSOR"/>
</dbReference>
<dbReference type="CDD" id="cd00075">
    <property type="entry name" value="HATPase"/>
    <property type="match status" value="1"/>
</dbReference>
<evidence type="ECO:0000259" key="11">
    <source>
        <dbReference type="PROSITE" id="PS50885"/>
    </source>
</evidence>
<organism evidence="12 13">
    <name type="scientific">Parahaliea maris</name>
    <dbReference type="NCBI Taxonomy" id="2716870"/>
    <lineage>
        <taxon>Bacteria</taxon>
        <taxon>Pseudomonadati</taxon>
        <taxon>Pseudomonadota</taxon>
        <taxon>Gammaproteobacteria</taxon>
        <taxon>Cellvibrionales</taxon>
        <taxon>Halieaceae</taxon>
        <taxon>Parahaliea</taxon>
    </lineage>
</organism>
<comment type="catalytic activity">
    <reaction evidence="1">
        <text>ATP + protein L-histidine = ADP + protein N-phospho-L-histidine.</text>
        <dbReference type="EC" id="2.7.13.3"/>
    </reaction>
</comment>
<feature type="domain" description="Histidine kinase" evidence="10">
    <location>
        <begin position="293"/>
        <end position="512"/>
    </location>
</feature>
<protein>
    <recommendedName>
        <fullName evidence="3">histidine kinase</fullName>
        <ecNumber evidence="3">2.7.13.3</ecNumber>
    </recommendedName>
</protein>
<dbReference type="FunFam" id="1.10.287.130:FF:000001">
    <property type="entry name" value="Two-component sensor histidine kinase"/>
    <property type="match status" value="1"/>
</dbReference>
<keyword evidence="5" id="KW-0808">Transferase</keyword>
<dbReference type="PROSITE" id="PS50109">
    <property type="entry name" value="HIS_KIN"/>
    <property type="match status" value="1"/>
</dbReference>
<keyword evidence="9" id="KW-0812">Transmembrane</keyword>
<evidence type="ECO:0000256" key="2">
    <source>
        <dbReference type="ARBA" id="ARBA00004370"/>
    </source>
</evidence>
<dbReference type="InterPro" id="IPR003660">
    <property type="entry name" value="HAMP_dom"/>
</dbReference>